<reference evidence="1" key="1">
    <citation type="submission" date="2022-10" db="EMBL/GenBank/DDBJ databases">
        <title>Luteolibacter sp. GHJ8, whole genome shotgun sequencing project.</title>
        <authorList>
            <person name="Zhao G."/>
            <person name="Shen L."/>
        </authorList>
    </citation>
    <scope>NUCLEOTIDE SEQUENCE</scope>
    <source>
        <strain evidence="1">GHJ8</strain>
    </source>
</reference>
<protein>
    <submittedName>
        <fullName evidence="1">Uncharacterized protein</fullName>
    </submittedName>
</protein>
<comment type="caution">
    <text evidence="1">The sequence shown here is derived from an EMBL/GenBank/DDBJ whole genome shotgun (WGS) entry which is preliminary data.</text>
</comment>
<dbReference type="EMBL" id="JAPDDR010000009">
    <property type="protein sequence ID" value="MCW1915462.1"/>
    <property type="molecule type" value="Genomic_DNA"/>
</dbReference>
<sequence>MKLLSPYLALVIPVTAGEPKQTVSTGNWEWTLSAGPSVRNIGTLKINAASRSSAFALPSLVGSSSLVTPSVGDPEVPADRTYDDGYVRQDAGTALDGSTWNWGYESPSQVQGDNLVYTATGSQSVLRGDIDSSRSGAYSRDSLRGFSPHLQLDGVGPRSFAGFRIGFSAGFDYTQVDQSLAFSDFAASQFRDDYRLDYVDTYALGGIIPPSAPYNGTYAGPGPLISNLPINRLITHVLLFTDTAGFSNSAITSIDMDVSSITLGPTLTRSWGPVGLAVQAGVILNVYQWEGRQYESLQGTNSGGPTTLAKWVDHDSGTKFRPGVYLQSDLTYDAGNHLSFGSFFRIDAASEFRAQAGPSTFKVDPSGFSAGFQVRYQLP</sequence>
<evidence type="ECO:0000313" key="1">
    <source>
        <dbReference type="EMBL" id="MCW1915462.1"/>
    </source>
</evidence>
<accession>A0ABT3G6K5</accession>
<gene>
    <name evidence="1" type="ORF">OJ996_17890</name>
</gene>
<dbReference type="Proteomes" id="UP001165653">
    <property type="component" value="Unassembled WGS sequence"/>
</dbReference>
<name>A0ABT3G6K5_9BACT</name>
<evidence type="ECO:0000313" key="2">
    <source>
        <dbReference type="Proteomes" id="UP001165653"/>
    </source>
</evidence>
<keyword evidence="2" id="KW-1185">Reference proteome</keyword>
<proteinExistence type="predicted"/>
<dbReference type="RefSeq" id="WP_264515010.1">
    <property type="nucleotide sequence ID" value="NZ_JAPDDR010000009.1"/>
</dbReference>
<organism evidence="1 2">
    <name type="scientific">Luteolibacter rhizosphaerae</name>
    <dbReference type="NCBI Taxonomy" id="2989719"/>
    <lineage>
        <taxon>Bacteria</taxon>
        <taxon>Pseudomonadati</taxon>
        <taxon>Verrucomicrobiota</taxon>
        <taxon>Verrucomicrobiia</taxon>
        <taxon>Verrucomicrobiales</taxon>
        <taxon>Verrucomicrobiaceae</taxon>
        <taxon>Luteolibacter</taxon>
    </lineage>
</organism>